<evidence type="ECO:0000313" key="1">
    <source>
        <dbReference type="EMBL" id="KAF0736916.1"/>
    </source>
</evidence>
<organism evidence="1 2">
    <name type="scientific">Aphis craccivora</name>
    <name type="common">Cowpea aphid</name>
    <dbReference type="NCBI Taxonomy" id="307492"/>
    <lineage>
        <taxon>Eukaryota</taxon>
        <taxon>Metazoa</taxon>
        <taxon>Ecdysozoa</taxon>
        <taxon>Arthropoda</taxon>
        <taxon>Hexapoda</taxon>
        <taxon>Insecta</taxon>
        <taxon>Pterygota</taxon>
        <taxon>Neoptera</taxon>
        <taxon>Paraneoptera</taxon>
        <taxon>Hemiptera</taxon>
        <taxon>Sternorrhyncha</taxon>
        <taxon>Aphidomorpha</taxon>
        <taxon>Aphidoidea</taxon>
        <taxon>Aphididae</taxon>
        <taxon>Aphidini</taxon>
        <taxon>Aphis</taxon>
        <taxon>Aphis</taxon>
    </lineage>
</organism>
<sequence>MSTMVRENKCCIKNCPGLHKSRFSIPERYFNEWQQAIGTPLTKRSRIFLKKPRLKDGAIPKLLLNGNTGNNIDTPITLDTAKIILITI</sequence>
<dbReference type="Proteomes" id="UP000478052">
    <property type="component" value="Unassembled WGS sequence"/>
</dbReference>
<dbReference type="EMBL" id="VUJU01008014">
    <property type="protein sequence ID" value="KAF0736916.1"/>
    <property type="molecule type" value="Genomic_DNA"/>
</dbReference>
<evidence type="ECO:0000313" key="2">
    <source>
        <dbReference type="Proteomes" id="UP000478052"/>
    </source>
</evidence>
<protein>
    <submittedName>
        <fullName evidence="1">Bromodomain-containing protein DDB G0270170-like</fullName>
    </submittedName>
</protein>
<proteinExistence type="predicted"/>
<dbReference type="AlphaFoldDB" id="A0A6G0X9Y2"/>
<keyword evidence="2" id="KW-1185">Reference proteome</keyword>
<accession>A0A6G0X9Y2</accession>
<comment type="caution">
    <text evidence="1">The sequence shown here is derived from an EMBL/GenBank/DDBJ whole genome shotgun (WGS) entry which is preliminary data.</text>
</comment>
<reference evidence="1 2" key="1">
    <citation type="submission" date="2019-08" db="EMBL/GenBank/DDBJ databases">
        <title>Whole genome of Aphis craccivora.</title>
        <authorList>
            <person name="Voronova N.V."/>
            <person name="Shulinski R.S."/>
            <person name="Bandarenka Y.V."/>
            <person name="Zhorov D.G."/>
            <person name="Warner D."/>
        </authorList>
    </citation>
    <scope>NUCLEOTIDE SEQUENCE [LARGE SCALE GENOMIC DNA]</scope>
    <source>
        <strain evidence="1">180601</strain>
        <tissue evidence="1">Whole Body</tissue>
    </source>
</reference>
<name>A0A6G0X9Y2_APHCR</name>
<dbReference type="OrthoDB" id="6616931at2759"/>
<gene>
    <name evidence="1" type="ORF">FWK35_00019798</name>
</gene>